<feature type="compositionally biased region" description="Gly residues" evidence="1">
    <location>
        <begin position="162"/>
        <end position="184"/>
    </location>
</feature>
<dbReference type="RefSeq" id="WP_011940229.1">
    <property type="nucleotide sequence ID" value="NC_009483.1"/>
</dbReference>
<feature type="domain" description="Magnetosome protein MamS/MamX" evidence="3">
    <location>
        <begin position="46"/>
        <end position="123"/>
    </location>
</feature>
<dbReference type="Pfam" id="PF26390">
    <property type="entry name" value="MamS_MamX"/>
    <property type="match status" value="1"/>
</dbReference>
<gene>
    <name evidence="4" type="ordered locus">Gura_3412</name>
</gene>
<keyword evidence="4" id="KW-0378">Hydrolase</keyword>
<feature type="region of interest" description="Disordered" evidence="1">
    <location>
        <begin position="143"/>
        <end position="184"/>
    </location>
</feature>
<dbReference type="STRING" id="351605.Gura_3412"/>
<evidence type="ECO:0000256" key="2">
    <source>
        <dbReference type="SAM" id="SignalP"/>
    </source>
</evidence>
<sequence length="184" mass="19525">MKQLLIQGVLILATLAWGGETAAFWGNDAELGTSGLDYAKGFDINTVATVKGTIVQSPVDRGQGHAIMEMRTEQGQLNVIMGPWWFWEKNSIPLDKGHEVTISGSKAQGKDGGLYLFAQEITNRSKGHSLTIRSETGVPLWSRADANGADASNRRTGANSRHGGGNRYGSFGGGRGGGGHGGRR</sequence>
<keyword evidence="2" id="KW-0732">Signal</keyword>
<accession>A5G700</accession>
<evidence type="ECO:0000259" key="3">
    <source>
        <dbReference type="Pfam" id="PF26390"/>
    </source>
</evidence>
<keyword evidence="4" id="KW-0067">ATP-binding</keyword>
<dbReference type="OrthoDB" id="5397952at2"/>
<organism evidence="4 5">
    <name type="scientific">Geotalea uraniireducens (strain Rf4)</name>
    <name type="common">Geobacter uraniireducens</name>
    <dbReference type="NCBI Taxonomy" id="351605"/>
    <lineage>
        <taxon>Bacteria</taxon>
        <taxon>Pseudomonadati</taxon>
        <taxon>Thermodesulfobacteriota</taxon>
        <taxon>Desulfuromonadia</taxon>
        <taxon>Geobacterales</taxon>
        <taxon>Geobacteraceae</taxon>
        <taxon>Geotalea</taxon>
    </lineage>
</organism>
<keyword evidence="4" id="KW-0547">Nucleotide-binding</keyword>
<dbReference type="Proteomes" id="UP000006695">
    <property type="component" value="Chromosome"/>
</dbReference>
<feature type="chain" id="PRO_5002683287" evidence="2">
    <location>
        <begin position="19"/>
        <end position="184"/>
    </location>
</feature>
<reference evidence="4 5" key="1">
    <citation type="submission" date="2007-05" db="EMBL/GenBank/DDBJ databases">
        <title>Complete sequence of Geobacter uraniireducens Rf4.</title>
        <authorList>
            <consortium name="US DOE Joint Genome Institute"/>
            <person name="Copeland A."/>
            <person name="Lucas S."/>
            <person name="Lapidus A."/>
            <person name="Barry K."/>
            <person name="Detter J.C."/>
            <person name="Glavina del Rio T."/>
            <person name="Hammon N."/>
            <person name="Israni S."/>
            <person name="Dalin E."/>
            <person name="Tice H."/>
            <person name="Pitluck S."/>
            <person name="Chertkov O."/>
            <person name="Brettin T."/>
            <person name="Bruce D."/>
            <person name="Han C."/>
            <person name="Schmutz J."/>
            <person name="Larimer F."/>
            <person name="Land M."/>
            <person name="Hauser L."/>
            <person name="Kyrpides N."/>
            <person name="Mikhailova N."/>
            <person name="Shelobolina E."/>
            <person name="Aklujkar M."/>
            <person name="Lovley D."/>
            <person name="Richardson P."/>
        </authorList>
    </citation>
    <scope>NUCLEOTIDE SEQUENCE [LARGE SCALE GENOMIC DNA]</scope>
    <source>
        <strain evidence="4 5">Rf4</strain>
    </source>
</reference>
<dbReference type="HOGENOM" id="CLU_1508546_0_0_7"/>
<evidence type="ECO:0000313" key="4">
    <source>
        <dbReference type="EMBL" id="ABQ27568.1"/>
    </source>
</evidence>
<keyword evidence="5" id="KW-1185">Reference proteome</keyword>
<dbReference type="InterPro" id="IPR058837">
    <property type="entry name" value="MamS_MamX_dom"/>
</dbReference>
<keyword evidence="4" id="KW-0347">Helicase</keyword>
<name>A5G700_GEOUR</name>
<dbReference type="AlphaFoldDB" id="A5G700"/>
<protein>
    <submittedName>
        <fullName evidence="4">Nucleic acid binding, OB-fold, tRNA/helicase-type</fullName>
    </submittedName>
</protein>
<dbReference type="KEGG" id="gur:Gura_3412"/>
<proteinExistence type="predicted"/>
<evidence type="ECO:0000313" key="5">
    <source>
        <dbReference type="Proteomes" id="UP000006695"/>
    </source>
</evidence>
<evidence type="ECO:0000256" key="1">
    <source>
        <dbReference type="SAM" id="MobiDB-lite"/>
    </source>
</evidence>
<feature type="signal peptide" evidence="2">
    <location>
        <begin position="1"/>
        <end position="18"/>
    </location>
</feature>
<dbReference type="GO" id="GO:0004386">
    <property type="term" value="F:helicase activity"/>
    <property type="evidence" value="ECO:0007669"/>
    <property type="project" value="UniProtKB-KW"/>
</dbReference>
<dbReference type="EMBL" id="CP000698">
    <property type="protein sequence ID" value="ABQ27568.1"/>
    <property type="molecule type" value="Genomic_DNA"/>
</dbReference>